<organism evidence="2 3">
    <name type="scientific">Pseudomonas indica</name>
    <dbReference type="NCBI Taxonomy" id="137658"/>
    <lineage>
        <taxon>Bacteria</taxon>
        <taxon>Pseudomonadati</taxon>
        <taxon>Pseudomonadota</taxon>
        <taxon>Gammaproteobacteria</taxon>
        <taxon>Pseudomonadales</taxon>
        <taxon>Pseudomonadaceae</taxon>
        <taxon>Pseudomonas</taxon>
    </lineage>
</organism>
<keyword evidence="1" id="KW-1133">Transmembrane helix</keyword>
<keyword evidence="1" id="KW-0472">Membrane</keyword>
<name>A0A1G8V623_9PSED</name>
<sequence>MVSLILTQLVFWLCAVLFVRLFTYRRDGARFRRGMSVAAVVVMGCAGSAMIEILQGRLHIPAPAWPLVVLLAVFAWSVWRASGNLAGVLRPEPQPWDGVDRRRQGIGR</sequence>
<dbReference type="AlphaFoldDB" id="A0A1G8V623"/>
<proteinExistence type="predicted"/>
<gene>
    <name evidence="2" type="ORF">SAMN05216186_10290</name>
</gene>
<dbReference type="Proteomes" id="UP000198706">
    <property type="component" value="Unassembled WGS sequence"/>
</dbReference>
<dbReference type="InterPro" id="IPR008473">
    <property type="entry name" value="Phage_holin_3_7"/>
</dbReference>
<evidence type="ECO:0000313" key="2">
    <source>
        <dbReference type="EMBL" id="SDJ60775.1"/>
    </source>
</evidence>
<evidence type="ECO:0000256" key="1">
    <source>
        <dbReference type="SAM" id="Phobius"/>
    </source>
</evidence>
<dbReference type="RefSeq" id="WP_084336895.1">
    <property type="nucleotide sequence ID" value="NZ_FNFD01000002.1"/>
</dbReference>
<protein>
    <submittedName>
        <fullName evidence="2">Putative 3TM holin, Phage_holin_3</fullName>
    </submittedName>
</protein>
<feature type="transmembrane region" description="Helical" evidence="1">
    <location>
        <begin position="35"/>
        <end position="54"/>
    </location>
</feature>
<dbReference type="Pfam" id="PF05449">
    <property type="entry name" value="Phage_holin_3_7"/>
    <property type="match status" value="1"/>
</dbReference>
<accession>A0A1G8V623</accession>
<dbReference type="STRING" id="137658.SAMN05216186_10290"/>
<feature type="transmembrane region" description="Helical" evidence="1">
    <location>
        <begin position="6"/>
        <end position="23"/>
    </location>
</feature>
<keyword evidence="1" id="KW-0812">Transmembrane</keyword>
<feature type="transmembrane region" description="Helical" evidence="1">
    <location>
        <begin position="60"/>
        <end position="79"/>
    </location>
</feature>
<reference evidence="2 3" key="1">
    <citation type="submission" date="2016-10" db="EMBL/GenBank/DDBJ databases">
        <authorList>
            <person name="de Groot N.N."/>
        </authorList>
    </citation>
    <scope>NUCLEOTIDE SEQUENCE [LARGE SCALE GENOMIC DNA]</scope>
    <source>
        <strain evidence="2 3">JCM 21544</strain>
    </source>
</reference>
<keyword evidence="3" id="KW-1185">Reference proteome</keyword>
<dbReference type="EMBL" id="FNFD01000002">
    <property type="protein sequence ID" value="SDJ60775.1"/>
    <property type="molecule type" value="Genomic_DNA"/>
</dbReference>
<evidence type="ECO:0000313" key="3">
    <source>
        <dbReference type="Proteomes" id="UP000198706"/>
    </source>
</evidence>